<dbReference type="Proteomes" id="UP000074310">
    <property type="component" value="Unassembled WGS sequence"/>
</dbReference>
<dbReference type="PANTHER" id="PTHR12910:SF2">
    <property type="entry name" value="NADH DEHYDROGENASE [UBIQUINONE] 1 ALPHA SUBCOMPLEX SUBUNIT 12"/>
    <property type="match status" value="1"/>
</dbReference>
<dbReference type="GO" id="GO:0006979">
    <property type="term" value="P:response to oxidative stress"/>
    <property type="evidence" value="ECO:0007669"/>
    <property type="project" value="TreeGrafter"/>
</dbReference>
<dbReference type="PANTHER" id="PTHR12910">
    <property type="entry name" value="NADH-UBIQUINONE OXIDOREDUCTASE SUBUNIT B17.2"/>
    <property type="match status" value="1"/>
</dbReference>
<evidence type="ECO:0000256" key="1">
    <source>
        <dbReference type="SAM" id="MobiDB-lite"/>
    </source>
</evidence>
<dbReference type="Pfam" id="PF05071">
    <property type="entry name" value="NDUFA12"/>
    <property type="match status" value="1"/>
</dbReference>
<dbReference type="InterPro" id="IPR007763">
    <property type="entry name" value="NDUFA12"/>
</dbReference>
<evidence type="ECO:0000313" key="3">
    <source>
        <dbReference type="Proteomes" id="UP000074310"/>
    </source>
</evidence>
<dbReference type="OrthoDB" id="9795340at2"/>
<dbReference type="EMBL" id="LDTB01000064">
    <property type="protein sequence ID" value="KTT69672.1"/>
    <property type="molecule type" value="Genomic_DNA"/>
</dbReference>
<keyword evidence="2" id="KW-0560">Oxidoreductase</keyword>
<sequence>MGINLNPFTWWNGASWGTVLYGLRGKRQVGEDSLGNTYWEGGRDTAGNPRRWVIYDGSNDVSRVPPEWFSWLHRQVDGVPTEVLPPPRRWEKPAVPNMTGTAFAYRPQGALEKGGQRAAATGDYEAWSPDA</sequence>
<comment type="caution">
    <text evidence="2">The sequence shown here is derived from an EMBL/GenBank/DDBJ whole genome shotgun (WGS) entry which is preliminary data.</text>
</comment>
<accession>A0A147HXL6</accession>
<dbReference type="RefSeq" id="WP_058756637.1">
    <property type="nucleotide sequence ID" value="NZ_LDTB01000064.1"/>
</dbReference>
<feature type="region of interest" description="Disordered" evidence="1">
    <location>
        <begin position="108"/>
        <end position="131"/>
    </location>
</feature>
<reference evidence="2 3" key="1">
    <citation type="journal article" date="2016" name="Front. Microbiol.">
        <title>Genomic Resource of Rice Seed Associated Bacteria.</title>
        <authorList>
            <person name="Midha S."/>
            <person name="Bansal K."/>
            <person name="Sharma S."/>
            <person name="Kumar N."/>
            <person name="Patil P.P."/>
            <person name="Chaudhry V."/>
            <person name="Patil P.B."/>
        </authorList>
    </citation>
    <scope>NUCLEOTIDE SEQUENCE [LARGE SCALE GENOMIC DNA]</scope>
    <source>
        <strain evidence="2 3">NS334</strain>
    </source>
</reference>
<dbReference type="NCBIfam" id="NF006040">
    <property type="entry name" value="PRK08183.1"/>
    <property type="match status" value="1"/>
</dbReference>
<organism evidence="2 3">
    <name type="scientific">Sphingomonas endophytica</name>
    <dbReference type="NCBI Taxonomy" id="869719"/>
    <lineage>
        <taxon>Bacteria</taxon>
        <taxon>Pseudomonadati</taxon>
        <taxon>Pseudomonadota</taxon>
        <taxon>Alphaproteobacteria</taxon>
        <taxon>Sphingomonadales</taxon>
        <taxon>Sphingomonadaceae</taxon>
        <taxon>Sphingomonas</taxon>
    </lineage>
</organism>
<protein>
    <submittedName>
        <fullName evidence="2">NADH dehydrogenase</fullName>
        <ecNumber evidence="2">1.6.99.3</ecNumber>
    </submittedName>
</protein>
<name>A0A147HXL6_9SPHN</name>
<dbReference type="EC" id="1.6.99.3" evidence="2"/>
<gene>
    <name evidence="2" type="ORF">NS334_14270</name>
</gene>
<keyword evidence="3" id="KW-1185">Reference proteome</keyword>
<dbReference type="PATRIC" id="fig|869719.3.peg.2931"/>
<dbReference type="GO" id="GO:0016491">
    <property type="term" value="F:oxidoreductase activity"/>
    <property type="evidence" value="ECO:0007669"/>
    <property type="project" value="UniProtKB-KW"/>
</dbReference>
<evidence type="ECO:0000313" key="2">
    <source>
        <dbReference type="EMBL" id="KTT69672.1"/>
    </source>
</evidence>
<dbReference type="GO" id="GO:0045271">
    <property type="term" value="C:respiratory chain complex I"/>
    <property type="evidence" value="ECO:0007669"/>
    <property type="project" value="InterPro"/>
</dbReference>
<dbReference type="AlphaFoldDB" id="A0A147HXL6"/>
<proteinExistence type="predicted"/>